<dbReference type="Proteomes" id="UP001250538">
    <property type="component" value="Unassembled WGS sequence"/>
</dbReference>
<reference evidence="2" key="1">
    <citation type="submission" date="2023-09" db="EMBL/GenBank/DDBJ databases">
        <title>Paenibacillus sp. chi10 Genome sequencing and assembly.</title>
        <authorList>
            <person name="Kim I."/>
        </authorList>
    </citation>
    <scope>NUCLEOTIDE SEQUENCE [LARGE SCALE GENOMIC DNA]</scope>
    <source>
        <strain evidence="2">chi10</strain>
    </source>
</reference>
<comment type="caution">
    <text evidence="1">The sequence shown here is derived from an EMBL/GenBank/DDBJ whole genome shotgun (WGS) entry which is preliminary data.</text>
</comment>
<proteinExistence type="predicted"/>
<evidence type="ECO:0000313" key="1">
    <source>
        <dbReference type="EMBL" id="MDT8975074.1"/>
    </source>
</evidence>
<organism evidence="1 2">
    <name type="scientific">Paenibacillus suaedae</name>
    <dbReference type="NCBI Taxonomy" id="3077233"/>
    <lineage>
        <taxon>Bacteria</taxon>
        <taxon>Bacillati</taxon>
        <taxon>Bacillota</taxon>
        <taxon>Bacilli</taxon>
        <taxon>Bacillales</taxon>
        <taxon>Paenibacillaceae</taxon>
        <taxon>Paenibacillus</taxon>
    </lineage>
</organism>
<evidence type="ECO:0000313" key="2">
    <source>
        <dbReference type="Proteomes" id="UP001250538"/>
    </source>
</evidence>
<dbReference type="AlphaFoldDB" id="A0AAJ2N777"/>
<name>A0AAJ2N777_9BACL</name>
<dbReference type="InterPro" id="IPR013688">
    <property type="entry name" value="GBS_Bsp-like"/>
</dbReference>
<gene>
    <name evidence="1" type="ORF">RQP50_02315</name>
</gene>
<keyword evidence="2" id="KW-1185">Reference proteome</keyword>
<dbReference type="EMBL" id="JAVYAA010000001">
    <property type="protein sequence ID" value="MDT8975074.1"/>
    <property type="molecule type" value="Genomic_DNA"/>
</dbReference>
<accession>A0AAJ2N777</accession>
<protein>
    <submittedName>
        <fullName evidence="1">GBS Bsp-like repeat-containing protein</fullName>
    </submittedName>
</protein>
<dbReference type="Pfam" id="PF08481">
    <property type="entry name" value="GBS_Bsp-like"/>
    <property type="match status" value="4"/>
</dbReference>
<sequence length="476" mass="54011">MKDAKKILFCITVMFVLMVGANIIRGEKALAQEGKQESQQVFINLPTDTKKNDYIYDTDGKLIAAFLSDGTYMSYIYDSNGNQTNREKVNQSIQPTINLSSHSYEIYIRGIRSNAEQIYFPTWTEHNGQDDTEWIKGTKVSDGVWKATVFFKNHGMETGSYITHIYDGDRMVASTIANVGINVKVRSPQKASLKDESYDIYIDGVGENVNEVRFPTWTEANGQDDLEQPWIRGINQGNGTWKITIPFKKHNYETGKYITHIYSFDKYRNNMMLGGAEVNVTGGTQYPTETNLSSVSYDITIYGLDHNTQKVQFPTWTDHNGQDDLKWIEGSKVANGVWKATVLYSEHNQEAGSYITHVYADGKFVDGFIVTVRGNNVQLRAPQEVKKSDGSYEIFVEGVPNSINEVRFPTWTDHNGQDDLESPWVKGEKVKPGVWKIRIPFGKHNNESGTYITHVYTVDQYGNMMAVAWVHVQVID</sequence>
<dbReference type="RefSeq" id="WP_315742933.1">
    <property type="nucleotide sequence ID" value="NZ_JAVYAA010000001.1"/>
</dbReference>
<dbReference type="Gene3D" id="2.60.40.3760">
    <property type="match status" value="4"/>
</dbReference>